<dbReference type="AlphaFoldDB" id="W9RC63"/>
<dbReference type="Proteomes" id="UP000030645">
    <property type="component" value="Unassembled WGS sequence"/>
</dbReference>
<name>W9RC63_9ROSA</name>
<keyword evidence="2" id="KW-1185">Reference proteome</keyword>
<evidence type="ECO:0000313" key="2">
    <source>
        <dbReference type="Proteomes" id="UP000030645"/>
    </source>
</evidence>
<proteinExistence type="predicted"/>
<dbReference type="EMBL" id="KE344847">
    <property type="protein sequence ID" value="EXB81614.1"/>
    <property type="molecule type" value="Genomic_DNA"/>
</dbReference>
<sequence length="117" mass="12152">MIRAVHGPIETAGLDQSGRFWTVDASGRRLCAATVGGEGRTPSEKYASGRRLRAAAVGGEGRTVNGRAKLVKILALQGFVGEEGLEEIQVPPPSGPLFCDCDCAPPPNPHSSPTGTL</sequence>
<reference evidence="2" key="1">
    <citation type="submission" date="2013-01" db="EMBL/GenBank/DDBJ databases">
        <title>Draft Genome Sequence of a Mulberry Tree, Morus notabilis C.K. Schneid.</title>
        <authorList>
            <person name="He N."/>
            <person name="Zhao S."/>
        </authorList>
    </citation>
    <scope>NUCLEOTIDE SEQUENCE</scope>
</reference>
<gene>
    <name evidence="1" type="ORF">L484_014098</name>
</gene>
<accession>W9RC63</accession>
<evidence type="ECO:0000313" key="1">
    <source>
        <dbReference type="EMBL" id="EXB81614.1"/>
    </source>
</evidence>
<organism evidence="1 2">
    <name type="scientific">Morus notabilis</name>
    <dbReference type="NCBI Taxonomy" id="981085"/>
    <lineage>
        <taxon>Eukaryota</taxon>
        <taxon>Viridiplantae</taxon>
        <taxon>Streptophyta</taxon>
        <taxon>Embryophyta</taxon>
        <taxon>Tracheophyta</taxon>
        <taxon>Spermatophyta</taxon>
        <taxon>Magnoliopsida</taxon>
        <taxon>eudicotyledons</taxon>
        <taxon>Gunneridae</taxon>
        <taxon>Pentapetalae</taxon>
        <taxon>rosids</taxon>
        <taxon>fabids</taxon>
        <taxon>Rosales</taxon>
        <taxon>Moraceae</taxon>
        <taxon>Moreae</taxon>
        <taxon>Morus</taxon>
    </lineage>
</organism>
<protein>
    <submittedName>
        <fullName evidence="1">Uncharacterized protein</fullName>
    </submittedName>
</protein>